<reference evidence="1 2" key="1">
    <citation type="journal article" date="2013" name="BMC Genomics">
        <title>Reconstruction of the lipid metabolism for the microalga Monoraphidium neglectum from its genome sequence reveals characteristics suitable for biofuel production.</title>
        <authorList>
            <person name="Bogen C."/>
            <person name="Al-Dilaimi A."/>
            <person name="Albersmeier A."/>
            <person name="Wichmann J."/>
            <person name="Grundmann M."/>
            <person name="Rupp O."/>
            <person name="Lauersen K.J."/>
            <person name="Blifernez-Klassen O."/>
            <person name="Kalinowski J."/>
            <person name="Goesmann A."/>
            <person name="Mussgnug J.H."/>
            <person name="Kruse O."/>
        </authorList>
    </citation>
    <scope>NUCLEOTIDE SEQUENCE [LARGE SCALE GENOMIC DNA]</scope>
    <source>
        <strain evidence="1 2">SAG 48.87</strain>
    </source>
</reference>
<proteinExistence type="predicted"/>
<dbReference type="KEGG" id="mng:MNEG_7758"/>
<keyword evidence="2" id="KW-1185">Reference proteome</keyword>
<dbReference type="GeneID" id="25740634"/>
<gene>
    <name evidence="1" type="ORF">MNEG_7758</name>
</gene>
<protein>
    <submittedName>
        <fullName evidence="1">Uncharacterized protein</fullName>
    </submittedName>
</protein>
<dbReference type="AlphaFoldDB" id="A0A0D2N1V2"/>
<organism evidence="1 2">
    <name type="scientific">Monoraphidium neglectum</name>
    <dbReference type="NCBI Taxonomy" id="145388"/>
    <lineage>
        <taxon>Eukaryota</taxon>
        <taxon>Viridiplantae</taxon>
        <taxon>Chlorophyta</taxon>
        <taxon>core chlorophytes</taxon>
        <taxon>Chlorophyceae</taxon>
        <taxon>CS clade</taxon>
        <taxon>Sphaeropleales</taxon>
        <taxon>Selenastraceae</taxon>
        <taxon>Monoraphidium</taxon>
    </lineage>
</organism>
<evidence type="ECO:0000313" key="1">
    <source>
        <dbReference type="EMBL" id="KIZ00206.1"/>
    </source>
</evidence>
<evidence type="ECO:0000313" key="2">
    <source>
        <dbReference type="Proteomes" id="UP000054498"/>
    </source>
</evidence>
<accession>A0A0D2N1V2</accession>
<dbReference type="Proteomes" id="UP000054498">
    <property type="component" value="Unassembled WGS sequence"/>
</dbReference>
<name>A0A0D2N1V2_9CHLO</name>
<sequence length="153" mass="16826">MVFDISKLQSSVVETLNSGHLESIKTLRETLMANEWELNAKRLAMHKGVANFENYCAVNDLPHVDYEAITQLYQDPTDLSVIKDKRLKLMARSMIEQVVSDRYVELYAQCTAQAKELADMSLTDKLPIPVPGAGAVSGVAGVVKSIAGGLMKK</sequence>
<dbReference type="EMBL" id="KK101624">
    <property type="protein sequence ID" value="KIZ00206.1"/>
    <property type="molecule type" value="Genomic_DNA"/>
</dbReference>
<dbReference type="RefSeq" id="XP_013899225.1">
    <property type="nucleotide sequence ID" value="XM_014043771.1"/>
</dbReference>
<dbReference type="OrthoDB" id="546719at2759"/>